<dbReference type="Proteomes" id="UP000823868">
    <property type="component" value="Unassembled WGS sequence"/>
</dbReference>
<feature type="transmembrane region" description="Helical" evidence="1">
    <location>
        <begin position="20"/>
        <end position="37"/>
    </location>
</feature>
<proteinExistence type="predicted"/>
<dbReference type="AlphaFoldDB" id="A0A9D2BX16"/>
<dbReference type="Pfam" id="PF07009">
    <property type="entry name" value="NusG_II"/>
    <property type="match status" value="1"/>
</dbReference>
<protein>
    <submittedName>
        <fullName evidence="2">NusG domain II-containing protein</fullName>
    </submittedName>
</protein>
<gene>
    <name evidence="2" type="ORF">H9841_01985</name>
</gene>
<organism evidence="2 3">
    <name type="scientific">Candidatus Flavonifractor merdigallinarum</name>
    <dbReference type="NCBI Taxonomy" id="2838589"/>
    <lineage>
        <taxon>Bacteria</taxon>
        <taxon>Bacillati</taxon>
        <taxon>Bacillota</taxon>
        <taxon>Clostridia</taxon>
        <taxon>Eubacteriales</taxon>
        <taxon>Oscillospiraceae</taxon>
        <taxon>Flavonifractor</taxon>
    </lineage>
</organism>
<dbReference type="Gene3D" id="2.60.320.10">
    <property type="entry name" value="N-utilization substance G protein NusG, insert domain"/>
    <property type="match status" value="1"/>
</dbReference>
<reference evidence="2" key="2">
    <citation type="submission" date="2021-04" db="EMBL/GenBank/DDBJ databases">
        <authorList>
            <person name="Gilroy R."/>
        </authorList>
    </citation>
    <scope>NUCLEOTIDE SEQUENCE</scope>
    <source>
        <strain evidence="2">ChiBcec16_6824</strain>
    </source>
</reference>
<dbReference type="EMBL" id="DXDX01000040">
    <property type="protein sequence ID" value="HIY20656.1"/>
    <property type="molecule type" value="Genomic_DNA"/>
</dbReference>
<reference evidence="2" key="1">
    <citation type="journal article" date="2021" name="PeerJ">
        <title>Extensive microbial diversity within the chicken gut microbiome revealed by metagenomics and culture.</title>
        <authorList>
            <person name="Gilroy R."/>
            <person name="Ravi A."/>
            <person name="Getino M."/>
            <person name="Pursley I."/>
            <person name="Horton D.L."/>
            <person name="Alikhan N.F."/>
            <person name="Baker D."/>
            <person name="Gharbi K."/>
            <person name="Hall N."/>
            <person name="Watson M."/>
            <person name="Adriaenssens E.M."/>
            <person name="Foster-Nyarko E."/>
            <person name="Jarju S."/>
            <person name="Secka A."/>
            <person name="Antonio M."/>
            <person name="Oren A."/>
            <person name="Chaudhuri R.R."/>
            <person name="La Ragione R."/>
            <person name="Hildebrand F."/>
            <person name="Pallen M.J."/>
        </authorList>
    </citation>
    <scope>NUCLEOTIDE SEQUENCE</scope>
    <source>
        <strain evidence="2">ChiBcec16_6824</strain>
    </source>
</reference>
<keyword evidence="1" id="KW-0812">Transmembrane</keyword>
<keyword evidence="1" id="KW-0472">Membrane</keyword>
<name>A0A9D2BX16_9FIRM</name>
<accession>A0A9D2BX16</accession>
<dbReference type="InterPro" id="IPR038690">
    <property type="entry name" value="NusG_2_sf"/>
</dbReference>
<evidence type="ECO:0000313" key="2">
    <source>
        <dbReference type="EMBL" id="HIY20656.1"/>
    </source>
</evidence>
<evidence type="ECO:0000313" key="3">
    <source>
        <dbReference type="Proteomes" id="UP000823868"/>
    </source>
</evidence>
<evidence type="ECO:0000256" key="1">
    <source>
        <dbReference type="SAM" id="Phobius"/>
    </source>
</evidence>
<sequence length="141" mass="14316">MATPAKSSGAEGLRPTLGDLILAALVAAAAVTLLFALRPAGNSGALTARISVNGETVAQYDLTALDEPIRVSLDELPYPAVVELSPEGAQIVESRCPGEDCLRTGAIHTAGEQIICLPNKLIVSLEGASNAPASDIDVVAG</sequence>
<keyword evidence="1" id="KW-1133">Transmembrane helix</keyword>
<comment type="caution">
    <text evidence="2">The sequence shown here is derived from an EMBL/GenBank/DDBJ whole genome shotgun (WGS) entry which is preliminary data.</text>
</comment>